<dbReference type="PANTHER" id="PTHR35530:SF1">
    <property type="entry name" value="2-HYDROXYMUCONATE TAUTOMERASE"/>
    <property type="match status" value="1"/>
</dbReference>
<organism evidence="6 7">
    <name type="scientific">Marinobacterium marinum</name>
    <dbReference type="NCBI Taxonomy" id="2756129"/>
    <lineage>
        <taxon>Bacteria</taxon>
        <taxon>Pseudomonadati</taxon>
        <taxon>Pseudomonadota</taxon>
        <taxon>Gammaproteobacteria</taxon>
        <taxon>Oceanospirillales</taxon>
        <taxon>Oceanospirillaceae</taxon>
        <taxon>Marinobacterium</taxon>
    </lineage>
</organism>
<dbReference type="CDD" id="cd00491">
    <property type="entry name" value="4Oxalocrotonate_Tautomerase"/>
    <property type="match status" value="1"/>
</dbReference>
<evidence type="ECO:0000256" key="2">
    <source>
        <dbReference type="ARBA" id="ARBA00023235"/>
    </source>
</evidence>
<dbReference type="RefSeq" id="WP_181737068.1">
    <property type="nucleotide sequence ID" value="NZ_JACEMT010000033.1"/>
</dbReference>
<proteinExistence type="inferred from homology"/>
<dbReference type="PANTHER" id="PTHR35530">
    <property type="entry name" value="TAUTOMERASE-RELATED"/>
    <property type="match status" value="1"/>
</dbReference>
<dbReference type="EMBL" id="JACEMT010000033">
    <property type="protein sequence ID" value="MBA4501341.1"/>
    <property type="molecule type" value="Genomic_DNA"/>
</dbReference>
<feature type="domain" description="4-oxalocrotonate tautomerase-like" evidence="5">
    <location>
        <begin position="2"/>
        <end position="59"/>
    </location>
</feature>
<evidence type="ECO:0000256" key="1">
    <source>
        <dbReference type="ARBA" id="ARBA00006723"/>
    </source>
</evidence>
<dbReference type="NCBIfam" id="NF002524">
    <property type="entry name" value="PRK01964.1"/>
    <property type="match status" value="1"/>
</dbReference>
<comment type="similarity">
    <text evidence="1 4">Belongs to the 4-oxalocrotonate tautomerase family.</text>
</comment>
<dbReference type="NCBIfam" id="NF002571">
    <property type="entry name" value="PRK02220.1"/>
    <property type="match status" value="1"/>
</dbReference>
<evidence type="ECO:0000313" key="6">
    <source>
        <dbReference type="EMBL" id="MBA4501341.1"/>
    </source>
</evidence>
<dbReference type="AlphaFoldDB" id="A0A7W2AA09"/>
<comment type="caution">
    <text evidence="6">The sequence shown here is derived from an EMBL/GenBank/DDBJ whole genome shotgun (WGS) entry which is preliminary data.</text>
</comment>
<dbReference type="Pfam" id="PF01361">
    <property type="entry name" value="Tautomerase"/>
    <property type="match status" value="1"/>
</dbReference>
<dbReference type="Proteomes" id="UP000538931">
    <property type="component" value="Unassembled WGS sequence"/>
</dbReference>
<accession>A0A7W2AA09</accession>
<dbReference type="SUPFAM" id="SSF55331">
    <property type="entry name" value="Tautomerase/MIF"/>
    <property type="match status" value="1"/>
</dbReference>
<evidence type="ECO:0000256" key="4">
    <source>
        <dbReference type="RuleBase" id="RU362032"/>
    </source>
</evidence>
<keyword evidence="7" id="KW-1185">Reference proteome</keyword>
<gene>
    <name evidence="6" type="ORF">H1S06_03030</name>
</gene>
<dbReference type="NCBIfam" id="TIGR00013">
    <property type="entry name" value="taut"/>
    <property type="match status" value="1"/>
</dbReference>
<dbReference type="InterPro" id="IPR004370">
    <property type="entry name" value="4-OT-like_dom"/>
</dbReference>
<dbReference type="EC" id="5.3.2.-" evidence="4"/>
<protein>
    <recommendedName>
        <fullName evidence="4">Tautomerase</fullName>
        <ecNumber evidence="4">5.3.2.-</ecNumber>
    </recommendedName>
</protein>
<dbReference type="Gene3D" id="3.30.429.10">
    <property type="entry name" value="Macrophage Migration Inhibitory Factor"/>
    <property type="match status" value="1"/>
</dbReference>
<name>A0A7W2AA09_9GAMM</name>
<evidence type="ECO:0000256" key="3">
    <source>
        <dbReference type="PIRSR" id="PIRSR618191-1"/>
    </source>
</evidence>
<feature type="active site" description="Proton acceptor; via imino nitrogen" evidence="3">
    <location>
        <position position="2"/>
    </location>
</feature>
<evidence type="ECO:0000259" key="5">
    <source>
        <dbReference type="Pfam" id="PF01361"/>
    </source>
</evidence>
<dbReference type="InterPro" id="IPR018191">
    <property type="entry name" value="4-OT"/>
</dbReference>
<dbReference type="InterPro" id="IPR014347">
    <property type="entry name" value="Tautomerase/MIF_sf"/>
</dbReference>
<evidence type="ECO:0000313" key="7">
    <source>
        <dbReference type="Proteomes" id="UP000538931"/>
    </source>
</evidence>
<keyword evidence="2 4" id="KW-0413">Isomerase</keyword>
<sequence>MPIANIHIMEGRSDEQKENLIKEVTQAIARSLDAPEESVRVLIDEMPKQHFGIGGQSAKKLGR</sequence>
<dbReference type="GO" id="GO:0016853">
    <property type="term" value="F:isomerase activity"/>
    <property type="evidence" value="ECO:0007669"/>
    <property type="project" value="UniProtKB-UniRule"/>
</dbReference>
<reference evidence="6 7" key="1">
    <citation type="submission" date="2020-07" db="EMBL/GenBank/DDBJ databases">
        <title>Bacterium isolated from marien macroalgae.</title>
        <authorList>
            <person name="Zhu K."/>
            <person name="Lu D."/>
            <person name="Du Z."/>
        </authorList>
    </citation>
    <scope>NUCLEOTIDE SEQUENCE [LARGE SCALE GENOMIC DNA]</scope>
    <source>
        <strain evidence="6 7">3-1745</strain>
    </source>
</reference>